<dbReference type="EMBL" id="GBZX01000352">
    <property type="protein sequence ID" value="JAG92388.1"/>
    <property type="molecule type" value="mRNA"/>
</dbReference>
<proteinExistence type="evidence at transcript level"/>
<keyword evidence="1" id="KW-0732">Signal</keyword>
<dbReference type="AlphaFoldDB" id="A0A0C9SFB5"/>
<dbReference type="SUPFAM" id="SSF50814">
    <property type="entry name" value="Lipocalins"/>
    <property type="match status" value="1"/>
</dbReference>
<sequence length="181" mass="20726">MNCIAILLFVVAGVAATNDHPNWNDLNQALNTEYRVWVTTRSYQLDTYGQTHSCVYAKKTSMYGSRFYFDQYYDYGTQRVKHSLYGELSMQSTGPVLTVSKNEGEPGTAYTLKFWNPEKRCGILTFTDKAGETQCELHVSEQTLQESSDPNPCEKDYERVCDGFRNYHPYKPRCLTHAPGN</sequence>
<dbReference type="InterPro" id="IPR002970">
    <property type="entry name" value="Tick_his-bd"/>
</dbReference>
<dbReference type="InterPro" id="IPR012674">
    <property type="entry name" value="Calycin"/>
</dbReference>
<organism evidence="2">
    <name type="scientific">Amblyomma americanum</name>
    <name type="common">Lone star tick</name>
    <dbReference type="NCBI Taxonomy" id="6943"/>
    <lineage>
        <taxon>Eukaryota</taxon>
        <taxon>Metazoa</taxon>
        <taxon>Ecdysozoa</taxon>
        <taxon>Arthropoda</taxon>
        <taxon>Chelicerata</taxon>
        <taxon>Arachnida</taxon>
        <taxon>Acari</taxon>
        <taxon>Parasitiformes</taxon>
        <taxon>Ixodida</taxon>
        <taxon>Ixodoidea</taxon>
        <taxon>Ixodidae</taxon>
        <taxon>Amblyomminae</taxon>
        <taxon>Amblyomma</taxon>
    </lineage>
</organism>
<reference evidence="2" key="1">
    <citation type="journal article" date="2015" name="PLoS ONE">
        <title>An Insight into the Sialome of the Lone Star Tick, Amblyomma americanum, with a Glimpse on Its Time Dependent Gene Expression.</title>
        <authorList>
            <person name="Karim S."/>
            <person name="Ribeiro J.M."/>
        </authorList>
    </citation>
    <scope>NUCLEOTIDE SEQUENCE</scope>
    <source>
        <tissue evidence="2">Salivary gland</tissue>
    </source>
</reference>
<accession>A0A0C9SFB5</accession>
<feature type="chain" id="PRO_5002203130" description="Lipocalin-2 1" evidence="1">
    <location>
        <begin position="17"/>
        <end position="181"/>
    </location>
</feature>
<evidence type="ECO:0000313" key="2">
    <source>
        <dbReference type="EMBL" id="JAG92388.1"/>
    </source>
</evidence>
<protein>
    <recommendedName>
        <fullName evidence="3">Lipocalin-2 1</fullName>
    </recommendedName>
</protein>
<dbReference type="GO" id="GO:0030682">
    <property type="term" value="P:symbiont-mediated perturbation of host defenses"/>
    <property type="evidence" value="ECO:0007669"/>
    <property type="project" value="InterPro"/>
</dbReference>
<name>A0A0C9SFB5_AMBAM</name>
<evidence type="ECO:0008006" key="3">
    <source>
        <dbReference type="Google" id="ProtNLM"/>
    </source>
</evidence>
<dbReference type="GO" id="GO:0043176">
    <property type="term" value="F:amine binding"/>
    <property type="evidence" value="ECO:0007669"/>
    <property type="project" value="InterPro"/>
</dbReference>
<feature type="signal peptide" evidence="1">
    <location>
        <begin position="1"/>
        <end position="16"/>
    </location>
</feature>
<dbReference type="Gene3D" id="2.40.128.20">
    <property type="match status" value="1"/>
</dbReference>
<dbReference type="Pfam" id="PF02098">
    <property type="entry name" value="His_binding"/>
    <property type="match status" value="1"/>
</dbReference>
<evidence type="ECO:0000256" key="1">
    <source>
        <dbReference type="SAM" id="SignalP"/>
    </source>
</evidence>